<dbReference type="PANTHER" id="PTHR28156">
    <property type="entry name" value="FAS1 DOMAIN-CONTAINING PROTEIN YDR262W"/>
    <property type="match status" value="1"/>
</dbReference>
<evidence type="ECO:0000313" key="5">
    <source>
        <dbReference type="EMBL" id="OAQ62780.1"/>
    </source>
</evidence>
<dbReference type="InterPro" id="IPR040200">
    <property type="entry name" value="Mug57-like"/>
</dbReference>
<feature type="domain" description="FAS1" evidence="4">
    <location>
        <begin position="66"/>
        <end position="210"/>
    </location>
</feature>
<dbReference type="EMBL" id="LSBJ02000006">
    <property type="protein sequence ID" value="OAQ62780.1"/>
    <property type="molecule type" value="Genomic_DNA"/>
</dbReference>
<keyword evidence="6" id="KW-1185">Reference proteome</keyword>
<dbReference type="PROSITE" id="PS50213">
    <property type="entry name" value="FAS1"/>
    <property type="match status" value="1"/>
</dbReference>
<name>A0A179FBV1_METCM</name>
<keyword evidence="1 3" id="KW-0732">Signal</keyword>
<accession>A0A179FBV1</accession>
<dbReference type="PANTHER" id="PTHR28156:SF1">
    <property type="entry name" value="FAS1 DOMAIN-CONTAINING PROTEIN YDR262W"/>
    <property type="match status" value="1"/>
</dbReference>
<evidence type="ECO:0000313" key="6">
    <source>
        <dbReference type="Proteomes" id="UP000078397"/>
    </source>
</evidence>
<dbReference type="SUPFAM" id="SSF82153">
    <property type="entry name" value="FAS1 domain"/>
    <property type="match status" value="1"/>
</dbReference>
<sequence>MKPLTSLILSAIAVTAINFPAQHPMMPLHPSQPQPHIKFKTTNSPPSPKDAPPSTYDPKLQPQVSLSDTIGPLRSISSFSSFTRLCSSTSSLLSDLSTNTTVLAPLNSAIDKLPRKPWESPADYAHIGPQAYDGTGGHDRANRNLFKFVEAHLVGVSPWPEGQKATTLAGREVWWESRNGERVVMPDEVVVERVASRVSNGEVWILKGVVNYE</sequence>
<dbReference type="Proteomes" id="UP000078397">
    <property type="component" value="Unassembled WGS sequence"/>
</dbReference>
<comment type="caution">
    <text evidence="5">The sequence shown here is derived from an EMBL/GenBank/DDBJ whole genome shotgun (WGS) entry which is preliminary data.</text>
</comment>
<dbReference type="KEGG" id="pchm:VFPPC_14887"/>
<evidence type="ECO:0000256" key="2">
    <source>
        <dbReference type="SAM" id="MobiDB-lite"/>
    </source>
</evidence>
<dbReference type="STRING" id="1380566.A0A179FBV1"/>
<organism evidence="5 6">
    <name type="scientific">Pochonia chlamydosporia 170</name>
    <dbReference type="NCBI Taxonomy" id="1380566"/>
    <lineage>
        <taxon>Eukaryota</taxon>
        <taxon>Fungi</taxon>
        <taxon>Dikarya</taxon>
        <taxon>Ascomycota</taxon>
        <taxon>Pezizomycotina</taxon>
        <taxon>Sordariomycetes</taxon>
        <taxon>Hypocreomycetidae</taxon>
        <taxon>Hypocreales</taxon>
        <taxon>Clavicipitaceae</taxon>
        <taxon>Pochonia</taxon>
    </lineage>
</organism>
<evidence type="ECO:0000259" key="4">
    <source>
        <dbReference type="PROSITE" id="PS50213"/>
    </source>
</evidence>
<dbReference type="OrthoDB" id="5551751at2759"/>
<feature type="signal peptide" evidence="3">
    <location>
        <begin position="1"/>
        <end position="16"/>
    </location>
</feature>
<dbReference type="RefSeq" id="XP_018140360.1">
    <property type="nucleotide sequence ID" value="XM_018292655.1"/>
</dbReference>
<feature type="region of interest" description="Disordered" evidence="2">
    <location>
        <begin position="25"/>
        <end position="62"/>
    </location>
</feature>
<dbReference type="InterPro" id="IPR036378">
    <property type="entry name" value="FAS1_dom_sf"/>
</dbReference>
<reference evidence="5 6" key="1">
    <citation type="journal article" date="2016" name="PLoS Pathog.">
        <title>Biosynthesis of antibiotic leucinostatins in bio-control fungus Purpureocillium lilacinum and their inhibition on phytophthora revealed by genome mining.</title>
        <authorList>
            <person name="Wang G."/>
            <person name="Liu Z."/>
            <person name="Lin R."/>
            <person name="Li E."/>
            <person name="Mao Z."/>
            <person name="Ling J."/>
            <person name="Yang Y."/>
            <person name="Yin W.B."/>
            <person name="Xie B."/>
        </authorList>
    </citation>
    <scope>NUCLEOTIDE SEQUENCE [LARGE SCALE GENOMIC DNA]</scope>
    <source>
        <strain evidence="5">170</strain>
    </source>
</reference>
<dbReference type="AlphaFoldDB" id="A0A179FBV1"/>
<gene>
    <name evidence="5" type="ORF">VFPPC_14887</name>
</gene>
<dbReference type="InterPro" id="IPR000782">
    <property type="entry name" value="FAS1_domain"/>
</dbReference>
<evidence type="ECO:0000256" key="3">
    <source>
        <dbReference type="SAM" id="SignalP"/>
    </source>
</evidence>
<protein>
    <submittedName>
        <fullName evidence="5">FAS1 domain-containing protein</fullName>
    </submittedName>
</protein>
<dbReference type="Gene3D" id="2.30.180.10">
    <property type="entry name" value="FAS1 domain"/>
    <property type="match status" value="1"/>
</dbReference>
<evidence type="ECO:0000256" key="1">
    <source>
        <dbReference type="ARBA" id="ARBA00022729"/>
    </source>
</evidence>
<feature type="chain" id="PRO_5008101496" evidence="3">
    <location>
        <begin position="17"/>
        <end position="213"/>
    </location>
</feature>
<dbReference type="GeneID" id="28856649"/>
<proteinExistence type="predicted"/>